<evidence type="ECO:0000313" key="1">
    <source>
        <dbReference type="EMBL" id="MBB4760716.1"/>
    </source>
</evidence>
<dbReference type="Proteomes" id="UP000578112">
    <property type="component" value="Unassembled WGS sequence"/>
</dbReference>
<gene>
    <name evidence="1" type="ORF">BJ971_001272</name>
</gene>
<sequence length="188" mass="19775">MTPQVLAALIGAVGVLSGVVAGSLFSAGYQRRALAREHAARSNDERRKIFAAFLTSAREWRSALLSPRSKVMDASAVSPRRHVDGGQAVTRTFGLRSEVALVAHPPTIRAAFALVKAVGALAEGAAQYRDAVAADATFPGDLVVACRVAEVEFTVAAREELGFAGFDTELREIFLGVGRTPLPVEASG</sequence>
<keyword evidence="2" id="KW-1185">Reference proteome</keyword>
<proteinExistence type="predicted"/>
<comment type="caution">
    <text evidence="1">The sequence shown here is derived from an EMBL/GenBank/DDBJ whole genome shotgun (WGS) entry which is preliminary data.</text>
</comment>
<accession>A0A7W7MN79</accession>
<dbReference type="RefSeq" id="WP_184990689.1">
    <property type="nucleotide sequence ID" value="NZ_BOMK01000028.1"/>
</dbReference>
<reference evidence="1 2" key="1">
    <citation type="submission" date="2020-08" db="EMBL/GenBank/DDBJ databases">
        <title>Sequencing the genomes of 1000 actinobacteria strains.</title>
        <authorList>
            <person name="Klenk H.-P."/>
        </authorList>
    </citation>
    <scope>NUCLEOTIDE SEQUENCE [LARGE SCALE GENOMIC DNA]</scope>
    <source>
        <strain evidence="1 2">DSM 43149</strain>
    </source>
</reference>
<evidence type="ECO:0000313" key="2">
    <source>
        <dbReference type="Proteomes" id="UP000578112"/>
    </source>
</evidence>
<dbReference type="EMBL" id="JACHNH010000001">
    <property type="protein sequence ID" value="MBB4760716.1"/>
    <property type="molecule type" value="Genomic_DNA"/>
</dbReference>
<protein>
    <submittedName>
        <fullName evidence="1">Uncharacterized protein</fullName>
    </submittedName>
</protein>
<dbReference type="AlphaFoldDB" id="A0A7W7MN79"/>
<name>A0A7W7MN79_9ACTN</name>
<organism evidence="1 2">
    <name type="scientific">Actinoplanes digitatis</name>
    <dbReference type="NCBI Taxonomy" id="1868"/>
    <lineage>
        <taxon>Bacteria</taxon>
        <taxon>Bacillati</taxon>
        <taxon>Actinomycetota</taxon>
        <taxon>Actinomycetes</taxon>
        <taxon>Micromonosporales</taxon>
        <taxon>Micromonosporaceae</taxon>
        <taxon>Actinoplanes</taxon>
    </lineage>
</organism>